<gene>
    <name evidence="1" type="ORF">AA20_01920</name>
</gene>
<reference evidence="1 2" key="1">
    <citation type="submission" date="2014-01" db="EMBL/GenBank/DDBJ databases">
        <title>Development of a Comparative Genomic Fingerprinting Assay for High Resolution Genotyping of Arcobacter butzleri.</title>
        <authorList>
            <person name="Webb A.L."/>
            <person name="Inglis G.D."/>
            <person name="Kruczkiewicz P."/>
            <person name="Selinger L.B."/>
            <person name="Taboada E.N."/>
        </authorList>
    </citation>
    <scope>NUCLEOTIDE SEQUENCE [LARGE SCALE GENOMIC DNA]</scope>
    <source>
        <strain evidence="1 2">L348</strain>
    </source>
</reference>
<comment type="caution">
    <text evidence="1">The sequence shown here is derived from an EMBL/GenBank/DDBJ whole genome shotgun (WGS) entry which is preliminary data.</text>
</comment>
<proteinExistence type="predicted"/>
<dbReference type="RefSeq" id="WP_046996173.1">
    <property type="nucleotide sequence ID" value="NZ_JAIQ01000050.1"/>
</dbReference>
<dbReference type="PATRIC" id="fig|1447256.3.peg.369"/>
<evidence type="ECO:0008006" key="3">
    <source>
        <dbReference type="Google" id="ProtNLM"/>
    </source>
</evidence>
<evidence type="ECO:0000313" key="2">
    <source>
        <dbReference type="Proteomes" id="UP000035514"/>
    </source>
</evidence>
<evidence type="ECO:0000313" key="1">
    <source>
        <dbReference type="EMBL" id="KLE01895.1"/>
    </source>
</evidence>
<protein>
    <recommendedName>
        <fullName evidence="3">Head decoration protein</fullName>
    </recommendedName>
</protein>
<dbReference type="EMBL" id="JAIQ01000050">
    <property type="protein sequence ID" value="KLE01895.1"/>
    <property type="molecule type" value="Genomic_DNA"/>
</dbReference>
<name>A0A0G9K7X0_9BACT</name>
<dbReference type="AlphaFoldDB" id="A0A0G9K7X0"/>
<sequence>MSNFIGANVTNVTKKNQSDVVIKKVISTVANVTLPEGEEVLEPGQVLVTMNGGATFDVAAVDAEANGILCEALTATGDAEVLLIGVVREKYLTGLDVSHKEHLFANKIILK</sequence>
<accession>A0A0G9K7X0</accession>
<dbReference type="Proteomes" id="UP000035514">
    <property type="component" value="Unassembled WGS sequence"/>
</dbReference>
<organism evidence="1 2">
    <name type="scientific">Aliarcobacter butzleri L348</name>
    <dbReference type="NCBI Taxonomy" id="1447256"/>
    <lineage>
        <taxon>Bacteria</taxon>
        <taxon>Pseudomonadati</taxon>
        <taxon>Campylobacterota</taxon>
        <taxon>Epsilonproteobacteria</taxon>
        <taxon>Campylobacterales</taxon>
        <taxon>Arcobacteraceae</taxon>
        <taxon>Aliarcobacter</taxon>
    </lineage>
</organism>